<reference evidence="2 3" key="1">
    <citation type="submission" date="2019-12" db="EMBL/GenBank/DDBJ databases">
        <authorList>
            <person name="Huq M.A."/>
        </authorList>
    </citation>
    <scope>NUCLEOTIDE SEQUENCE [LARGE SCALE GENOMIC DNA]</scope>
    <source>
        <strain evidence="2 3">MAH-25</strain>
    </source>
</reference>
<keyword evidence="1" id="KW-0732">Signal</keyword>
<organism evidence="2 3">
    <name type="scientific">Ramlibacter pinisoli</name>
    <dbReference type="NCBI Taxonomy" id="2682844"/>
    <lineage>
        <taxon>Bacteria</taxon>
        <taxon>Pseudomonadati</taxon>
        <taxon>Pseudomonadota</taxon>
        <taxon>Betaproteobacteria</taxon>
        <taxon>Burkholderiales</taxon>
        <taxon>Comamonadaceae</taxon>
        <taxon>Ramlibacter</taxon>
    </lineage>
</organism>
<feature type="chain" id="PRO_5026726737" evidence="1">
    <location>
        <begin position="21"/>
        <end position="111"/>
    </location>
</feature>
<dbReference type="Gene3D" id="2.40.50.320">
    <property type="entry name" value="Copper binding periplasmic protein CusF"/>
    <property type="match status" value="1"/>
</dbReference>
<accession>A0A6N8IUM7</accession>
<comment type="caution">
    <text evidence="2">The sequence shown here is derived from an EMBL/GenBank/DDBJ whole genome shotgun (WGS) entry which is preliminary data.</text>
</comment>
<evidence type="ECO:0000313" key="2">
    <source>
        <dbReference type="EMBL" id="MVQ29633.1"/>
    </source>
</evidence>
<gene>
    <name evidence="2" type="ORF">GON04_09250</name>
</gene>
<proteinExistence type="predicted"/>
<feature type="signal peptide" evidence="1">
    <location>
        <begin position="1"/>
        <end position="20"/>
    </location>
</feature>
<evidence type="ECO:0000313" key="3">
    <source>
        <dbReference type="Proteomes" id="UP000469385"/>
    </source>
</evidence>
<dbReference type="InterPro" id="IPR042230">
    <property type="entry name" value="CusF_sf"/>
</dbReference>
<name>A0A6N8IUM7_9BURK</name>
<dbReference type="RefSeq" id="WP_157397617.1">
    <property type="nucleotide sequence ID" value="NZ_WSEL01000003.1"/>
</dbReference>
<dbReference type="Proteomes" id="UP000469385">
    <property type="component" value="Unassembled WGS sequence"/>
</dbReference>
<sequence length="111" mass="11611">MNFPSLLSAVVLVAVAGARAQDSAATEKPLPSASHAAMPLVDGVIRQIDISSGLIVIEHGDLPNLAMGPMTMGFDVADKKLLKGVSVGQKVKFQAEMIRGSATVTELKRAR</sequence>
<dbReference type="Pfam" id="PF11604">
    <property type="entry name" value="CusF_Ec"/>
    <property type="match status" value="1"/>
</dbReference>
<evidence type="ECO:0000256" key="1">
    <source>
        <dbReference type="SAM" id="SignalP"/>
    </source>
</evidence>
<dbReference type="AlphaFoldDB" id="A0A6N8IUM7"/>
<dbReference type="InterPro" id="IPR021647">
    <property type="entry name" value="CusF_Ec"/>
</dbReference>
<keyword evidence="3" id="KW-1185">Reference proteome</keyword>
<protein>
    <submittedName>
        <fullName evidence="2">Metal transporter</fullName>
    </submittedName>
</protein>
<dbReference type="EMBL" id="WSEL01000003">
    <property type="protein sequence ID" value="MVQ29633.1"/>
    <property type="molecule type" value="Genomic_DNA"/>
</dbReference>